<dbReference type="STRING" id="1137138.A0A067NY68"/>
<reference evidence="4" key="1">
    <citation type="journal article" date="2014" name="Proc. Natl. Acad. Sci. U.S.A.">
        <title>Extensive sampling of basidiomycete genomes demonstrates inadequacy of the white-rot/brown-rot paradigm for wood decay fungi.</title>
        <authorList>
            <person name="Riley R."/>
            <person name="Salamov A.A."/>
            <person name="Brown D.W."/>
            <person name="Nagy L.G."/>
            <person name="Floudas D."/>
            <person name="Held B.W."/>
            <person name="Levasseur A."/>
            <person name="Lombard V."/>
            <person name="Morin E."/>
            <person name="Otillar R."/>
            <person name="Lindquist E.A."/>
            <person name="Sun H."/>
            <person name="LaButti K.M."/>
            <person name="Schmutz J."/>
            <person name="Jabbour D."/>
            <person name="Luo H."/>
            <person name="Baker S.E."/>
            <person name="Pisabarro A.G."/>
            <person name="Walton J.D."/>
            <person name="Blanchette R.A."/>
            <person name="Henrissat B."/>
            <person name="Martin F."/>
            <person name="Cullen D."/>
            <person name="Hibbett D.S."/>
            <person name="Grigoriev I.V."/>
        </authorList>
    </citation>
    <scope>NUCLEOTIDE SEQUENCE [LARGE SCALE GENOMIC DNA]</scope>
    <source>
        <strain evidence="4">PC15</strain>
    </source>
</reference>
<dbReference type="Gene3D" id="3.40.50.80">
    <property type="entry name" value="Nucleotide-binding domain of ferredoxin-NADP reductase (FNR) module"/>
    <property type="match status" value="1"/>
</dbReference>
<dbReference type="InterPro" id="IPR017927">
    <property type="entry name" value="FAD-bd_FR_type"/>
</dbReference>
<dbReference type="OrthoDB" id="436496at2759"/>
<dbReference type="SUPFAM" id="SSF52343">
    <property type="entry name" value="Ferredoxin reductase-like, C-terminal NADP-linked domain"/>
    <property type="match status" value="1"/>
</dbReference>
<dbReference type="PRINTS" id="PR00410">
    <property type="entry name" value="PHEHYDRXLASE"/>
</dbReference>
<dbReference type="InterPro" id="IPR013121">
    <property type="entry name" value="Fe_red_NAD-bd_6"/>
</dbReference>
<dbReference type="Gene3D" id="2.40.30.10">
    <property type="entry name" value="Translation factors"/>
    <property type="match status" value="1"/>
</dbReference>
<dbReference type="Pfam" id="PF08030">
    <property type="entry name" value="NAD_binding_6"/>
    <property type="match status" value="1"/>
</dbReference>
<feature type="domain" description="FAD-binding FR-type" evidence="2">
    <location>
        <begin position="352"/>
        <end position="487"/>
    </location>
</feature>
<dbReference type="Gene3D" id="2.30.110.10">
    <property type="entry name" value="Electron Transport, Fmn-binding Protein, Chain A"/>
    <property type="match status" value="1"/>
</dbReference>
<keyword evidence="1" id="KW-0560">Oxidoreductase</keyword>
<dbReference type="InterPro" id="IPR012349">
    <property type="entry name" value="Split_barrel_FMN-bd"/>
</dbReference>
<evidence type="ECO:0000313" key="3">
    <source>
        <dbReference type="EMBL" id="KDQ33023.1"/>
    </source>
</evidence>
<dbReference type="SUPFAM" id="SSF63380">
    <property type="entry name" value="Riboflavin synthase domain-like"/>
    <property type="match status" value="1"/>
</dbReference>
<dbReference type="AlphaFoldDB" id="A0A067NY68"/>
<protein>
    <recommendedName>
        <fullName evidence="2">FAD-binding FR-type domain-containing protein</fullName>
    </recommendedName>
</protein>
<sequence length="629" mass="68766">MPALNGWHRGERAIQEKLGYRAAMAMAFAAIDGDMPEQHREFYVTRLPFVPVTTLDELGRPWGSILAGANGEPGFIQSPSDAKLVLDARVWEGDPLLQNSDLFGKKDKMLAAGIGVEFSTRRRNKFAGWISKLEKKGQQIQLQLDVNEAIGNCPKYINVRDLVPHPQASPKIIHRELSLSPSDRLPDDIIKYILDADTVFIGTSYVAPKEDESSYPSHVGMNQRGGRRGYIRVKPSDGRTIVLPDYSGNRLMTSLGNIEVTPLASLTFVSFTRGDILYLTGEAQTLVGPAAHKVMPLHNALTTVRTTGYIFVADALPVRQRPGTTVVPSPYSPPVRLLAEEASLTSYFQGNGKDVTATLQSIKILSPSLATFTFTTSEDIYFKAGQAAILDFTPFIGEEEYHHMASGKPSSVNDDRIRTWTISSQSPDTPTRVFELTMREKSGGAVTGALFSVARKLADYRPELLGDLSPLSIGVKLLGITGDFTSPEEPRRSLLWIAGGIGITPFLSMLASMKHTDAPSNITFVISTREPDVLLRLVSSTLGTNNSHIRITIHMFSTVSATESLDMPNVTVHNHSGRVGSSFFTCIGPTLIDQAIYMCGPPLFETDILAALVDVGVDAKTVHRENFGY</sequence>
<dbReference type="HOGENOM" id="CLU_017006_1_0_1"/>
<dbReference type="EMBL" id="KL198004">
    <property type="protein sequence ID" value="KDQ33023.1"/>
    <property type="molecule type" value="Genomic_DNA"/>
</dbReference>
<dbReference type="InterPro" id="IPR017938">
    <property type="entry name" value="Riboflavin_synthase-like_b-brl"/>
</dbReference>
<dbReference type="PANTHER" id="PTHR42815">
    <property type="entry name" value="FAD-BINDING, PUTATIVE (AFU_ORTHOLOGUE AFUA_6G07600)-RELATED"/>
    <property type="match status" value="1"/>
</dbReference>
<evidence type="ECO:0000259" key="2">
    <source>
        <dbReference type="PROSITE" id="PS51384"/>
    </source>
</evidence>
<evidence type="ECO:0000256" key="1">
    <source>
        <dbReference type="ARBA" id="ARBA00023002"/>
    </source>
</evidence>
<organism evidence="3 4">
    <name type="scientific">Pleurotus ostreatus (strain PC15)</name>
    <name type="common">Oyster mushroom</name>
    <dbReference type="NCBI Taxonomy" id="1137138"/>
    <lineage>
        <taxon>Eukaryota</taxon>
        <taxon>Fungi</taxon>
        <taxon>Dikarya</taxon>
        <taxon>Basidiomycota</taxon>
        <taxon>Agaricomycotina</taxon>
        <taxon>Agaricomycetes</taxon>
        <taxon>Agaricomycetidae</taxon>
        <taxon>Agaricales</taxon>
        <taxon>Pleurotineae</taxon>
        <taxon>Pleurotaceae</taxon>
        <taxon>Pleurotus</taxon>
    </lineage>
</organism>
<dbReference type="GO" id="GO:0016491">
    <property type="term" value="F:oxidoreductase activity"/>
    <property type="evidence" value="ECO:0007669"/>
    <property type="project" value="UniProtKB-KW"/>
</dbReference>
<name>A0A067NY68_PLEO1</name>
<accession>A0A067NY68</accession>
<proteinExistence type="predicted"/>
<dbReference type="InParanoid" id="A0A067NY68"/>
<dbReference type="Proteomes" id="UP000027073">
    <property type="component" value="Unassembled WGS sequence"/>
</dbReference>
<evidence type="ECO:0000313" key="4">
    <source>
        <dbReference type="Proteomes" id="UP000027073"/>
    </source>
</evidence>
<dbReference type="PROSITE" id="PS51384">
    <property type="entry name" value="FAD_FR"/>
    <property type="match status" value="1"/>
</dbReference>
<dbReference type="PANTHER" id="PTHR42815:SF2">
    <property type="entry name" value="FAD-BINDING, PUTATIVE (AFU_ORTHOLOGUE AFUA_6G07600)-RELATED"/>
    <property type="match status" value="1"/>
</dbReference>
<gene>
    <name evidence="3" type="ORF">PLEOSDRAFT_1099007</name>
</gene>
<dbReference type="InterPro" id="IPR039261">
    <property type="entry name" value="FNR_nucleotide-bd"/>
</dbReference>